<evidence type="ECO:0000256" key="2">
    <source>
        <dbReference type="SAM" id="Phobius"/>
    </source>
</evidence>
<dbReference type="RefSeq" id="WP_289954120.1">
    <property type="nucleotide sequence ID" value="NZ_JAUEMJ010000001.1"/>
</dbReference>
<name>A0ABT7YIU1_9ACTN</name>
<evidence type="ECO:0000256" key="1">
    <source>
        <dbReference type="SAM" id="MobiDB-lite"/>
    </source>
</evidence>
<feature type="transmembrane region" description="Helical" evidence="2">
    <location>
        <begin position="50"/>
        <end position="73"/>
    </location>
</feature>
<dbReference type="InterPro" id="IPR025241">
    <property type="entry name" value="DUF4190"/>
</dbReference>
<gene>
    <name evidence="4" type="ORF">QWI33_01350</name>
</gene>
<proteinExistence type="predicted"/>
<feature type="domain" description="DUF4190" evidence="3">
    <location>
        <begin position="50"/>
        <end position="108"/>
    </location>
</feature>
<keyword evidence="2" id="KW-0812">Transmembrane</keyword>
<keyword evidence="2" id="KW-1133">Transmembrane helix</keyword>
<protein>
    <submittedName>
        <fullName evidence="4">DUF4190 domain-containing protein</fullName>
    </submittedName>
</protein>
<reference evidence="4" key="1">
    <citation type="submission" date="2023-06" db="EMBL/GenBank/DDBJ databases">
        <title>Gycomyces niveus sp.nov., a novel actinomycete isolated from soil in Shouguang.</title>
        <authorList>
            <person name="Yang X."/>
            <person name="Zhao J."/>
        </authorList>
    </citation>
    <scope>NUCLEOTIDE SEQUENCE</scope>
    <source>
        <strain evidence="4">NEAU C2</strain>
    </source>
</reference>
<organism evidence="4 5">
    <name type="scientific">Glycomyces tritici</name>
    <dbReference type="NCBI Taxonomy" id="2665176"/>
    <lineage>
        <taxon>Bacteria</taxon>
        <taxon>Bacillati</taxon>
        <taxon>Actinomycetota</taxon>
        <taxon>Actinomycetes</taxon>
        <taxon>Glycomycetales</taxon>
        <taxon>Glycomycetaceae</taxon>
        <taxon>Glycomyces</taxon>
    </lineage>
</organism>
<dbReference type="Pfam" id="PF13828">
    <property type="entry name" value="DUF4190"/>
    <property type="match status" value="1"/>
</dbReference>
<dbReference type="EMBL" id="JAUEMJ010000001">
    <property type="protein sequence ID" value="MDN3238354.1"/>
    <property type="molecule type" value="Genomic_DNA"/>
</dbReference>
<evidence type="ECO:0000313" key="5">
    <source>
        <dbReference type="Proteomes" id="UP001171902"/>
    </source>
</evidence>
<dbReference type="Proteomes" id="UP001171902">
    <property type="component" value="Unassembled WGS sequence"/>
</dbReference>
<sequence>MTMPDPYSQPQDPQQPYQQPAQPPYVPYAPYAPPPYGYPPYVPPRPTNGMAIAAMICGIVGVCSPIGILALIFGNIAKRQIRETGEQGDGMATAGVVLGWIGVAATIVWIAYYIIWIAIIGSAVNELENGDWYSDFPTDDPTWAFRLLVGAV</sequence>
<keyword evidence="2" id="KW-0472">Membrane</keyword>
<feature type="region of interest" description="Disordered" evidence="1">
    <location>
        <begin position="1"/>
        <end position="22"/>
    </location>
</feature>
<feature type="transmembrane region" description="Helical" evidence="2">
    <location>
        <begin position="94"/>
        <end position="119"/>
    </location>
</feature>
<comment type="caution">
    <text evidence="4">The sequence shown here is derived from an EMBL/GenBank/DDBJ whole genome shotgun (WGS) entry which is preliminary data.</text>
</comment>
<keyword evidence="5" id="KW-1185">Reference proteome</keyword>
<feature type="compositionally biased region" description="Low complexity" evidence="1">
    <location>
        <begin position="1"/>
        <end position="20"/>
    </location>
</feature>
<evidence type="ECO:0000313" key="4">
    <source>
        <dbReference type="EMBL" id="MDN3238354.1"/>
    </source>
</evidence>
<evidence type="ECO:0000259" key="3">
    <source>
        <dbReference type="Pfam" id="PF13828"/>
    </source>
</evidence>
<accession>A0ABT7YIU1</accession>